<dbReference type="InterPro" id="IPR001841">
    <property type="entry name" value="Znf_RING"/>
</dbReference>
<keyword evidence="1" id="KW-0863">Zinc-finger</keyword>
<dbReference type="AlphaFoldDB" id="A0AAD5GIG0"/>
<organism evidence="3 4">
    <name type="scientific">Ambrosia artemisiifolia</name>
    <name type="common">Common ragweed</name>
    <dbReference type="NCBI Taxonomy" id="4212"/>
    <lineage>
        <taxon>Eukaryota</taxon>
        <taxon>Viridiplantae</taxon>
        <taxon>Streptophyta</taxon>
        <taxon>Embryophyta</taxon>
        <taxon>Tracheophyta</taxon>
        <taxon>Spermatophyta</taxon>
        <taxon>Magnoliopsida</taxon>
        <taxon>eudicotyledons</taxon>
        <taxon>Gunneridae</taxon>
        <taxon>Pentapetalae</taxon>
        <taxon>asterids</taxon>
        <taxon>campanulids</taxon>
        <taxon>Asterales</taxon>
        <taxon>Asteraceae</taxon>
        <taxon>Asteroideae</taxon>
        <taxon>Heliantheae alliance</taxon>
        <taxon>Heliantheae</taxon>
        <taxon>Ambrosia</taxon>
    </lineage>
</organism>
<evidence type="ECO:0000259" key="2">
    <source>
        <dbReference type="PROSITE" id="PS50089"/>
    </source>
</evidence>
<evidence type="ECO:0000313" key="3">
    <source>
        <dbReference type="EMBL" id="KAI7740998.1"/>
    </source>
</evidence>
<reference evidence="3" key="1">
    <citation type="submission" date="2022-06" db="EMBL/GenBank/DDBJ databases">
        <title>Uncovering the hologenomic basis of an extraordinary plant invasion.</title>
        <authorList>
            <person name="Bieker V.C."/>
            <person name="Martin M.D."/>
            <person name="Gilbert T."/>
            <person name="Hodgins K."/>
            <person name="Battlay P."/>
            <person name="Petersen B."/>
            <person name="Wilson J."/>
        </authorList>
    </citation>
    <scope>NUCLEOTIDE SEQUENCE</scope>
    <source>
        <strain evidence="3">AA19_3_7</strain>
        <tissue evidence="3">Leaf</tissue>
    </source>
</reference>
<dbReference type="CDD" id="cd16449">
    <property type="entry name" value="RING-HC"/>
    <property type="match status" value="1"/>
</dbReference>
<sequence>MSRFGELLALFLQETEEETVRAMDDSGNRMRRRKSLHQRLGLKSMMCCGSTWGFGTSAMSAQDEDDNNDIEEADNYNENYVVESAHQQINVMEVSLTPPDITPGPDCTTPSPRMNLAAALAAERQFRSAVGTGEDGVQQTPPLTSNSDVVIMSTEEVGTPLRISLMRLLEETENETDGRDEEVGMDQMCCVCMGRKKGAALIPCGHTFCRVCCRELWLNRGSCPLCNRSILEILDIY</sequence>
<evidence type="ECO:0000256" key="1">
    <source>
        <dbReference type="PROSITE-ProRule" id="PRU00175"/>
    </source>
</evidence>
<evidence type="ECO:0000313" key="4">
    <source>
        <dbReference type="Proteomes" id="UP001206925"/>
    </source>
</evidence>
<dbReference type="PANTHER" id="PTHR46629">
    <property type="entry name" value="OS01G0917900 PROTEIN"/>
    <property type="match status" value="1"/>
</dbReference>
<dbReference type="GO" id="GO:0008270">
    <property type="term" value="F:zinc ion binding"/>
    <property type="evidence" value="ECO:0007669"/>
    <property type="project" value="UniProtKB-KW"/>
</dbReference>
<protein>
    <recommendedName>
        <fullName evidence="2">RING-type domain-containing protein</fullName>
    </recommendedName>
</protein>
<proteinExistence type="predicted"/>
<keyword evidence="1" id="KW-0862">Zinc</keyword>
<feature type="domain" description="RING-type" evidence="2">
    <location>
        <begin position="189"/>
        <end position="227"/>
    </location>
</feature>
<dbReference type="EMBL" id="JAMZMK010008306">
    <property type="protein sequence ID" value="KAI7740998.1"/>
    <property type="molecule type" value="Genomic_DNA"/>
</dbReference>
<dbReference type="Pfam" id="PF13920">
    <property type="entry name" value="zf-C3HC4_3"/>
    <property type="match status" value="1"/>
</dbReference>
<name>A0AAD5GIG0_AMBAR</name>
<dbReference type="PROSITE" id="PS50089">
    <property type="entry name" value="ZF_RING_2"/>
    <property type="match status" value="1"/>
</dbReference>
<accession>A0AAD5GIG0</accession>
<dbReference type="Proteomes" id="UP001206925">
    <property type="component" value="Unassembled WGS sequence"/>
</dbReference>
<keyword evidence="1" id="KW-0479">Metal-binding</keyword>
<keyword evidence="4" id="KW-1185">Reference proteome</keyword>
<dbReference type="SMART" id="SM00184">
    <property type="entry name" value="RING"/>
    <property type="match status" value="1"/>
</dbReference>
<dbReference type="SUPFAM" id="SSF57850">
    <property type="entry name" value="RING/U-box"/>
    <property type="match status" value="1"/>
</dbReference>
<dbReference type="Gene3D" id="3.30.40.10">
    <property type="entry name" value="Zinc/RING finger domain, C3HC4 (zinc finger)"/>
    <property type="match status" value="1"/>
</dbReference>
<comment type="caution">
    <text evidence="3">The sequence shown here is derived from an EMBL/GenBank/DDBJ whole genome shotgun (WGS) entry which is preliminary data.</text>
</comment>
<gene>
    <name evidence="3" type="ORF">M8C21_016564</name>
</gene>
<dbReference type="InterPro" id="IPR013083">
    <property type="entry name" value="Znf_RING/FYVE/PHD"/>
</dbReference>